<evidence type="ECO:0000313" key="1">
    <source>
        <dbReference type="EMBL" id="SVA32559.1"/>
    </source>
</evidence>
<accession>A0A381UWP2</accession>
<organism evidence="1">
    <name type="scientific">marine metagenome</name>
    <dbReference type="NCBI Taxonomy" id="408172"/>
    <lineage>
        <taxon>unclassified sequences</taxon>
        <taxon>metagenomes</taxon>
        <taxon>ecological metagenomes</taxon>
    </lineage>
</organism>
<reference evidence="1" key="1">
    <citation type="submission" date="2018-05" db="EMBL/GenBank/DDBJ databases">
        <authorList>
            <person name="Lanie J.A."/>
            <person name="Ng W.-L."/>
            <person name="Kazmierczak K.M."/>
            <person name="Andrzejewski T.M."/>
            <person name="Davidsen T.M."/>
            <person name="Wayne K.J."/>
            <person name="Tettelin H."/>
            <person name="Glass J.I."/>
            <person name="Rusch D."/>
            <person name="Podicherti R."/>
            <person name="Tsui H.-C.T."/>
            <person name="Winkler M.E."/>
        </authorList>
    </citation>
    <scope>NUCLEOTIDE SEQUENCE</scope>
</reference>
<protein>
    <recommendedName>
        <fullName evidence="2">MucB/RseB N-terminal domain-containing protein</fullName>
    </recommendedName>
</protein>
<evidence type="ECO:0008006" key="2">
    <source>
        <dbReference type="Google" id="ProtNLM"/>
    </source>
</evidence>
<dbReference type="AlphaFoldDB" id="A0A381UWP2"/>
<sequence>MRKILAVVVVMMATAPALVLGQASETSVVLADMQAALGGADQLAAVRTLTAAGTVYRVTARGGDERGIELAMELPATFVARRVLTGEGATAVYRNLGFDGESLVEELDAPPDLNISGLQQRLAARLRVQENWTSEDREEAAARQLNAQKAYFARVALGMLGSSYEVFPVHFSYAGLAESPDGSAHTLTVEGTNGFQAQLFVDAQSGLPLMLRWKRPAAGGTTTDSRYYYSDFKSVGDLNLPHAIQWTVDGEVREQMTFEEIVINSEIDHEKFSLSR</sequence>
<gene>
    <name evidence="1" type="ORF">METZ01_LOCUS85413</name>
</gene>
<name>A0A381UWP2_9ZZZZ</name>
<proteinExistence type="predicted"/>
<dbReference type="EMBL" id="UINC01007302">
    <property type="protein sequence ID" value="SVA32559.1"/>
    <property type="molecule type" value="Genomic_DNA"/>
</dbReference>